<evidence type="ECO:0000313" key="4">
    <source>
        <dbReference type="Proteomes" id="UP000319829"/>
    </source>
</evidence>
<dbReference type="InterPro" id="IPR006860">
    <property type="entry name" value="FecR"/>
</dbReference>
<dbReference type="Pfam" id="PF04773">
    <property type="entry name" value="FecR"/>
    <property type="match status" value="1"/>
</dbReference>
<keyword evidence="1" id="KW-1133">Transmembrane helix</keyword>
<dbReference type="Gene3D" id="2.60.120.1440">
    <property type="match status" value="1"/>
</dbReference>
<comment type="caution">
    <text evidence="3">The sequence shown here is derived from an EMBL/GenBank/DDBJ whole genome shotgun (WGS) entry which is preliminary data.</text>
</comment>
<dbReference type="EMBL" id="VBOU01000058">
    <property type="protein sequence ID" value="TMQ54691.1"/>
    <property type="molecule type" value="Genomic_DNA"/>
</dbReference>
<protein>
    <submittedName>
        <fullName evidence="3">FecR domain-containing protein</fullName>
    </submittedName>
</protein>
<accession>A0A538STL7</accession>
<proteinExistence type="predicted"/>
<dbReference type="Proteomes" id="UP000319829">
    <property type="component" value="Unassembled WGS sequence"/>
</dbReference>
<feature type="domain" description="FecR protein" evidence="2">
    <location>
        <begin position="124"/>
        <end position="217"/>
    </location>
</feature>
<evidence type="ECO:0000313" key="3">
    <source>
        <dbReference type="EMBL" id="TMQ54691.1"/>
    </source>
</evidence>
<sequence>MTSRRKMDAGLESVQRSLTRLPRRAATREFRDRLRSQFVRDTIPGRVRGVPHTWWSTRLGMTAMAASSAAAILAFAWLLNTGPAWKLTGTSGSGMVQIDGRPTPLEVPAEIARRLHPGAHVRLPADAQLDLKLPGIAVVQLVGGSDATLPGRPGRWFGRSMVASLDAGEIRISTGPAFRGTRLEVVTPEARAIVTGTTLAVLRPADASCVCVLEGTVSMIHDGSTATVYAGFRRSVFRDGRAPRVEPIRPMETMKLTMLRTQAKQALGR</sequence>
<name>A0A538STL7_UNCEI</name>
<evidence type="ECO:0000256" key="1">
    <source>
        <dbReference type="SAM" id="Phobius"/>
    </source>
</evidence>
<evidence type="ECO:0000259" key="2">
    <source>
        <dbReference type="Pfam" id="PF04773"/>
    </source>
</evidence>
<gene>
    <name evidence="3" type="ORF">E6K74_05215</name>
</gene>
<keyword evidence="1" id="KW-0472">Membrane</keyword>
<keyword evidence="1" id="KW-0812">Transmembrane</keyword>
<reference evidence="3 4" key="1">
    <citation type="journal article" date="2019" name="Nat. Microbiol.">
        <title>Mediterranean grassland soil C-N compound turnover is dependent on rainfall and depth, and is mediated by genomically divergent microorganisms.</title>
        <authorList>
            <person name="Diamond S."/>
            <person name="Andeer P.F."/>
            <person name="Li Z."/>
            <person name="Crits-Christoph A."/>
            <person name="Burstein D."/>
            <person name="Anantharaman K."/>
            <person name="Lane K.R."/>
            <person name="Thomas B.C."/>
            <person name="Pan C."/>
            <person name="Northen T.R."/>
            <person name="Banfield J.F."/>
        </authorList>
    </citation>
    <scope>NUCLEOTIDE SEQUENCE [LARGE SCALE GENOMIC DNA]</scope>
    <source>
        <strain evidence="3">WS_4</strain>
    </source>
</reference>
<dbReference type="AlphaFoldDB" id="A0A538STL7"/>
<organism evidence="3 4">
    <name type="scientific">Eiseniibacteriota bacterium</name>
    <dbReference type="NCBI Taxonomy" id="2212470"/>
    <lineage>
        <taxon>Bacteria</taxon>
        <taxon>Candidatus Eiseniibacteriota</taxon>
    </lineage>
</organism>
<feature type="transmembrane region" description="Helical" evidence="1">
    <location>
        <begin position="59"/>
        <end position="79"/>
    </location>
</feature>